<dbReference type="SUPFAM" id="SSF64518">
    <property type="entry name" value="Phase 1 flagellin"/>
    <property type="match status" value="1"/>
</dbReference>
<dbReference type="InterPro" id="IPR010930">
    <property type="entry name" value="Flg_bb/hook_C_dom"/>
</dbReference>
<keyword evidence="11" id="KW-0969">Cilium</keyword>
<evidence type="ECO:0000259" key="8">
    <source>
        <dbReference type="Pfam" id="PF00460"/>
    </source>
</evidence>
<dbReference type="InterPro" id="IPR002371">
    <property type="entry name" value="FlgK"/>
</dbReference>
<evidence type="ECO:0000256" key="4">
    <source>
        <dbReference type="ARBA" id="ARBA00016244"/>
    </source>
</evidence>
<accession>A0ABR7GFC1</accession>
<evidence type="ECO:0000313" key="12">
    <source>
        <dbReference type="Proteomes" id="UP000643810"/>
    </source>
</evidence>
<keyword evidence="11" id="KW-0966">Cell projection</keyword>
<evidence type="ECO:0000256" key="3">
    <source>
        <dbReference type="ARBA" id="ARBA00009677"/>
    </source>
</evidence>
<evidence type="ECO:0000256" key="2">
    <source>
        <dbReference type="ARBA" id="ARBA00004613"/>
    </source>
</evidence>
<dbReference type="PROSITE" id="PS00588">
    <property type="entry name" value="FLAGELLA_BB_ROD"/>
    <property type="match status" value="1"/>
</dbReference>
<feature type="domain" description="Flagellar basal body rod protein N-terminal" evidence="8">
    <location>
        <begin position="8"/>
        <end position="37"/>
    </location>
</feature>
<keyword evidence="11" id="KW-0282">Flagellum</keyword>
<dbReference type="PRINTS" id="PR01005">
    <property type="entry name" value="FLGHOOKAP1"/>
</dbReference>
<dbReference type="Pfam" id="PF22638">
    <property type="entry name" value="FlgK_D1"/>
    <property type="match status" value="1"/>
</dbReference>
<evidence type="ECO:0000256" key="1">
    <source>
        <dbReference type="ARBA" id="ARBA00004365"/>
    </source>
</evidence>
<dbReference type="Pfam" id="PF06429">
    <property type="entry name" value="Flg_bbr_C"/>
    <property type="match status" value="1"/>
</dbReference>
<dbReference type="PANTHER" id="PTHR30033:SF2">
    <property type="entry name" value="FLAGELLAR HOOK PROTEIN"/>
    <property type="match status" value="1"/>
</dbReference>
<evidence type="ECO:0000256" key="5">
    <source>
        <dbReference type="ARBA" id="ARBA00022525"/>
    </source>
</evidence>
<dbReference type="InterPro" id="IPR019776">
    <property type="entry name" value="Flagellar_basal_body_rod_CS"/>
</dbReference>
<evidence type="ECO:0000259" key="9">
    <source>
        <dbReference type="Pfam" id="PF06429"/>
    </source>
</evidence>
<keyword evidence="6 7" id="KW-0975">Bacterial flagellum</keyword>
<name>A0ABR7GFC1_9FIRM</name>
<protein>
    <recommendedName>
        <fullName evidence="4 7">Flagellar hook-associated protein 1</fullName>
        <shortName evidence="7">HAP1</shortName>
    </recommendedName>
</protein>
<dbReference type="Pfam" id="PF00460">
    <property type="entry name" value="Flg_bb_rod"/>
    <property type="match status" value="1"/>
</dbReference>
<reference evidence="11 12" key="1">
    <citation type="submission" date="2020-08" db="EMBL/GenBank/DDBJ databases">
        <title>Genome public.</title>
        <authorList>
            <person name="Liu C."/>
            <person name="Sun Q."/>
        </authorList>
    </citation>
    <scope>NUCLEOTIDE SEQUENCE [LARGE SCALE GENOMIC DNA]</scope>
    <source>
        <strain evidence="11 12">NSJ-9</strain>
    </source>
</reference>
<dbReference type="EMBL" id="JACOPG010000002">
    <property type="protein sequence ID" value="MBC5686135.1"/>
    <property type="molecule type" value="Genomic_DNA"/>
</dbReference>
<dbReference type="Proteomes" id="UP000643810">
    <property type="component" value="Unassembled WGS sequence"/>
</dbReference>
<keyword evidence="5 7" id="KW-0964">Secreted</keyword>
<comment type="caution">
    <text evidence="11">The sequence shown here is derived from an EMBL/GenBank/DDBJ whole genome shotgun (WGS) entry which is preliminary data.</text>
</comment>
<keyword evidence="12" id="KW-1185">Reference proteome</keyword>
<dbReference type="NCBIfam" id="TIGR02492">
    <property type="entry name" value="flgK_ends"/>
    <property type="match status" value="1"/>
</dbReference>
<organism evidence="11 12">
    <name type="scientific">Roseburia lenta</name>
    <dbReference type="NCBI Taxonomy" id="2763061"/>
    <lineage>
        <taxon>Bacteria</taxon>
        <taxon>Bacillati</taxon>
        <taxon>Bacillota</taxon>
        <taxon>Clostridia</taxon>
        <taxon>Lachnospirales</taxon>
        <taxon>Lachnospiraceae</taxon>
        <taxon>Roseburia</taxon>
    </lineage>
</organism>
<feature type="domain" description="Flagellar hook-associated protein FlgK helical" evidence="10">
    <location>
        <begin position="101"/>
        <end position="352"/>
    </location>
</feature>
<evidence type="ECO:0000256" key="6">
    <source>
        <dbReference type="ARBA" id="ARBA00023143"/>
    </source>
</evidence>
<evidence type="ECO:0000259" key="10">
    <source>
        <dbReference type="Pfam" id="PF22638"/>
    </source>
</evidence>
<proteinExistence type="inferred from homology"/>
<dbReference type="InterPro" id="IPR053927">
    <property type="entry name" value="FlgK_helical"/>
</dbReference>
<dbReference type="InterPro" id="IPR001444">
    <property type="entry name" value="Flag_bb_rod_N"/>
</dbReference>
<evidence type="ECO:0000256" key="7">
    <source>
        <dbReference type="RuleBase" id="RU362065"/>
    </source>
</evidence>
<evidence type="ECO:0000313" key="11">
    <source>
        <dbReference type="EMBL" id="MBC5686135.1"/>
    </source>
</evidence>
<comment type="similarity">
    <text evidence="3 7">Belongs to the flagella basal body rod proteins family.</text>
</comment>
<gene>
    <name evidence="7 11" type="primary">flgK</name>
    <name evidence="11" type="ORF">H8R94_05870</name>
</gene>
<sequence length="578" mass="63603">MANGFGSLYVGASGLQTQQNALNVVANNLANVNTKGYVRQQVVFADRNYTSFASASISTQRAGLGVDIGDVVHARDLFLDKAYRSATGRQAFYAASYDAVSEVETYLQETQGQAFQTSLADLYEAFSEFAKDPSDAVNQNLVMQKASLFVSRVSSLNQGLQSYQSTINRKISDDVDRINELGTKIQELNLQIQRVEAGKVETAMDLRDQRDLYLDELSSLAKVSYSENVDGIVKVQIDNVEFVTENNVYQMAMHEDKLTGFQTPYWPQLSDTENEDYYYVFDTDNANATNGTDVGEVKALLLARGSGHANYLDMAGLSAYDYSTGLSNSIMMNTEAELDTLFHSIVTAINDTLCPNTTYGAVNSNLGGGSITGVDATGKTWTITADTKILDEANASVGSDGELPPHELFSRIGCDRYTKVSLADGSTVYVYNEEDPSDESTCYTIEDTVINPDIIDEKSLIPYKKQTGEIDYTLGANLERIWDQENYLLNPTDTTPCTFTDFYIKWIGEVGTVGSVYSTTSDSLQGTADTIDNNRQMVVGVSSDEELTNMIRYQSAYNASSRYINVVSTMIDYLLNSL</sequence>
<dbReference type="RefSeq" id="WP_118280393.1">
    <property type="nucleotide sequence ID" value="NZ_JACOPG010000002.1"/>
</dbReference>
<comment type="subcellular location">
    <subcellularLocation>
        <location evidence="1 7">Bacterial flagellum</location>
    </subcellularLocation>
    <subcellularLocation>
        <location evidence="2 7">Secreted</location>
    </subcellularLocation>
</comment>
<feature type="domain" description="Flagellar basal-body/hook protein C-terminal" evidence="9">
    <location>
        <begin position="540"/>
        <end position="576"/>
    </location>
</feature>
<dbReference type="PANTHER" id="PTHR30033">
    <property type="entry name" value="FLAGELLAR HOOK-ASSOCIATED PROTEIN 1"/>
    <property type="match status" value="1"/>
</dbReference>